<organism evidence="1">
    <name type="scientific">Podoviridae sp. ctG4L18</name>
    <dbReference type="NCBI Taxonomy" id="2825234"/>
    <lineage>
        <taxon>Viruses</taxon>
        <taxon>Duplodnaviria</taxon>
        <taxon>Heunggongvirae</taxon>
        <taxon>Uroviricota</taxon>
        <taxon>Caudoviricetes</taxon>
    </lineage>
</organism>
<name>A0A8S5UP77_9CAUD</name>
<evidence type="ECO:0000313" key="1">
    <source>
        <dbReference type="EMBL" id="DAF96210.1"/>
    </source>
</evidence>
<dbReference type="EMBL" id="BK016114">
    <property type="protein sequence ID" value="DAF96210.1"/>
    <property type="molecule type" value="Genomic_DNA"/>
</dbReference>
<protein>
    <submittedName>
        <fullName evidence="1">Uncharacterized protein</fullName>
    </submittedName>
</protein>
<sequence>MAEPINYPYFLSIGYAINENVALPFPALSKKFT</sequence>
<accession>A0A8S5UP77</accession>
<reference evidence="1" key="1">
    <citation type="journal article" date="2021" name="Proc. Natl. Acad. Sci. U.S.A.">
        <title>A Catalog of Tens of Thousands of Viruses from Human Metagenomes Reveals Hidden Associations with Chronic Diseases.</title>
        <authorList>
            <person name="Tisza M.J."/>
            <person name="Buck C.B."/>
        </authorList>
    </citation>
    <scope>NUCLEOTIDE SEQUENCE</scope>
    <source>
        <strain evidence="1">CtG4L18</strain>
    </source>
</reference>
<proteinExistence type="predicted"/>